<evidence type="ECO:0000256" key="1">
    <source>
        <dbReference type="SAM" id="MobiDB-lite"/>
    </source>
</evidence>
<evidence type="ECO:0000313" key="2">
    <source>
        <dbReference type="EMBL" id="RHZ22202.1"/>
    </source>
</evidence>
<feature type="region of interest" description="Disordered" evidence="1">
    <location>
        <begin position="298"/>
        <end position="327"/>
    </location>
</feature>
<dbReference type="InterPro" id="IPR032675">
    <property type="entry name" value="LRR_dom_sf"/>
</dbReference>
<dbReference type="SUPFAM" id="SSF52047">
    <property type="entry name" value="RNI-like"/>
    <property type="match status" value="1"/>
</dbReference>
<organism evidence="2 3">
    <name type="scientific">Aphanomyces astaci</name>
    <name type="common">Crayfish plague agent</name>
    <dbReference type="NCBI Taxonomy" id="112090"/>
    <lineage>
        <taxon>Eukaryota</taxon>
        <taxon>Sar</taxon>
        <taxon>Stramenopiles</taxon>
        <taxon>Oomycota</taxon>
        <taxon>Saprolegniomycetes</taxon>
        <taxon>Saprolegniales</taxon>
        <taxon>Verrucalvaceae</taxon>
        <taxon>Aphanomyces</taxon>
    </lineage>
</organism>
<dbReference type="EMBL" id="QUTH01003026">
    <property type="protein sequence ID" value="RHZ22202.1"/>
    <property type="molecule type" value="Genomic_DNA"/>
</dbReference>
<name>A0A3R7ADX8_APHAT</name>
<evidence type="ECO:0008006" key="4">
    <source>
        <dbReference type="Google" id="ProtNLM"/>
    </source>
</evidence>
<accession>A0A3R7ADX8</accession>
<sequence>MLSEELEKMVLSYVPPLPNYVTWQLVCRRWRAMLLSLPAFDLNFDIVRPVDNGTRYLTLLQRWPMLRSVTMTRDIFVSNELTWQLGLSQLAHLQHVSLRHTHTKVLQELFKACHSLRTVSVLGCSDARLPTVKTSLPFLQKLELQAASLANNSSIVSILRNAPQLTHLVVSVLAQLAASCPLIHQVNDEHSLVFDKLQVLVVDNTLIRDSVLQTARYPHLDVLSIQSCRGVSRAVRQRCALQCHTHATSYERVLVATNASAYRKDNVGVDFAAKPIKKTSAGLLPYGLDEDYNPRDRHQEFEEDDTDSSQRRGRNAPGSRPATPRRNTRRYDWQFSIEIAQPLHVAPPSFVPQRAVDWSPYRARLQASPDQALTVSTRRWAYTVLIQSLEWLSVDVHSILAKWIKKVIQDIMTALALLVLAYAGVSPKVLLFLEFAVSDSPCTRIIVLTLSVISGN</sequence>
<proteinExistence type="predicted"/>
<dbReference type="VEuPathDB" id="FungiDB:H257_10562"/>
<dbReference type="Gene3D" id="3.80.10.10">
    <property type="entry name" value="Ribonuclease Inhibitor"/>
    <property type="match status" value="1"/>
</dbReference>
<gene>
    <name evidence="2" type="ORF">DYB37_008041</name>
</gene>
<reference evidence="2 3" key="1">
    <citation type="submission" date="2018-08" db="EMBL/GenBank/DDBJ databases">
        <title>Aphanomyces genome sequencing and annotation.</title>
        <authorList>
            <person name="Minardi D."/>
            <person name="Oidtmann B."/>
            <person name="Van Der Giezen M."/>
            <person name="Studholme D.J."/>
        </authorList>
    </citation>
    <scope>NUCLEOTIDE SEQUENCE [LARGE SCALE GENOMIC DNA]</scope>
    <source>
        <strain evidence="2 3">Da</strain>
    </source>
</reference>
<dbReference type="AlphaFoldDB" id="A0A3R7ADX8"/>
<dbReference type="Proteomes" id="UP000285430">
    <property type="component" value="Unassembled WGS sequence"/>
</dbReference>
<protein>
    <recommendedName>
        <fullName evidence="4">F-box domain-containing protein</fullName>
    </recommendedName>
</protein>
<comment type="caution">
    <text evidence="2">The sequence shown here is derived from an EMBL/GenBank/DDBJ whole genome shotgun (WGS) entry which is preliminary data.</text>
</comment>
<evidence type="ECO:0000313" key="3">
    <source>
        <dbReference type="Proteomes" id="UP000285430"/>
    </source>
</evidence>